<name>A0A3D8K6R4_9BURK</name>
<comment type="caution">
    <text evidence="1">The sequence shown here is derived from an EMBL/GenBank/DDBJ whole genome shotgun (WGS) entry which is preliminary data.</text>
</comment>
<sequence>MRGLGVGYGPSTVAAVALNNSRTVNFRTGPVSIDTDAGIADNLSILGDQQWHHINDRTI</sequence>
<reference evidence="1 2" key="1">
    <citation type="submission" date="2018-08" db="EMBL/GenBank/DDBJ databases">
        <title>Paraburkholderia sp. DHOM06 isolated from forest soil.</title>
        <authorList>
            <person name="Gao Z.-H."/>
            <person name="Qiu L.-H."/>
        </authorList>
    </citation>
    <scope>NUCLEOTIDE SEQUENCE [LARGE SCALE GENOMIC DNA]</scope>
    <source>
        <strain evidence="1 2">DHOM06</strain>
    </source>
</reference>
<gene>
    <name evidence="1" type="ORF">DWV00_04000</name>
</gene>
<dbReference type="Proteomes" id="UP000256838">
    <property type="component" value="Unassembled WGS sequence"/>
</dbReference>
<evidence type="ECO:0000313" key="2">
    <source>
        <dbReference type="Proteomes" id="UP000256838"/>
    </source>
</evidence>
<dbReference type="EMBL" id="QRGA01000001">
    <property type="protein sequence ID" value="RDV00900.1"/>
    <property type="molecule type" value="Genomic_DNA"/>
</dbReference>
<proteinExistence type="predicted"/>
<organism evidence="1 2">
    <name type="scientific">Trinickia dinghuensis</name>
    <dbReference type="NCBI Taxonomy" id="2291023"/>
    <lineage>
        <taxon>Bacteria</taxon>
        <taxon>Pseudomonadati</taxon>
        <taxon>Pseudomonadota</taxon>
        <taxon>Betaproteobacteria</taxon>
        <taxon>Burkholderiales</taxon>
        <taxon>Burkholderiaceae</taxon>
        <taxon>Trinickia</taxon>
    </lineage>
</organism>
<keyword evidence="2" id="KW-1185">Reference proteome</keyword>
<accession>A0A3D8K6R4</accession>
<evidence type="ECO:0000313" key="1">
    <source>
        <dbReference type="EMBL" id="RDV00900.1"/>
    </source>
</evidence>
<protein>
    <submittedName>
        <fullName evidence="1">Uncharacterized protein</fullName>
    </submittedName>
</protein>
<dbReference type="AlphaFoldDB" id="A0A3D8K6R4"/>